<feature type="transmembrane region" description="Helical" evidence="6">
    <location>
        <begin position="196"/>
        <end position="217"/>
    </location>
</feature>
<feature type="transmembrane region" description="Helical" evidence="6">
    <location>
        <begin position="321"/>
        <end position="339"/>
    </location>
</feature>
<feature type="transmembrane region" description="Helical" evidence="6">
    <location>
        <begin position="229"/>
        <end position="254"/>
    </location>
</feature>
<evidence type="ECO:0000256" key="2">
    <source>
        <dbReference type="ARBA" id="ARBA00022692"/>
    </source>
</evidence>
<feature type="transmembrane region" description="Helical" evidence="6">
    <location>
        <begin position="139"/>
        <end position="158"/>
    </location>
</feature>
<feature type="transmembrane region" description="Helical" evidence="6">
    <location>
        <begin position="401"/>
        <end position="423"/>
    </location>
</feature>
<keyword evidence="3 6" id="KW-1133">Transmembrane helix</keyword>
<feature type="transmembrane region" description="Helical" evidence="6">
    <location>
        <begin position="495"/>
        <end position="514"/>
    </location>
</feature>
<evidence type="ECO:0000256" key="5">
    <source>
        <dbReference type="SAM" id="MobiDB-lite"/>
    </source>
</evidence>
<feature type="transmembrane region" description="Helical" evidence="6">
    <location>
        <begin position="170"/>
        <end position="190"/>
    </location>
</feature>
<evidence type="ECO:0000259" key="7">
    <source>
        <dbReference type="PROSITE" id="PS50850"/>
    </source>
</evidence>
<dbReference type="PANTHER" id="PTHR23502:SF64">
    <property type="entry name" value="TRANSPORTER, PUTATIVE (AFU_ORTHOLOGUE AFUA_3G11760)-RELATED"/>
    <property type="match status" value="1"/>
</dbReference>
<dbReference type="Gene3D" id="1.20.1250.20">
    <property type="entry name" value="MFS general substrate transporter like domains"/>
    <property type="match status" value="1"/>
</dbReference>
<feature type="transmembrane region" description="Helical" evidence="6">
    <location>
        <begin position="260"/>
        <end position="279"/>
    </location>
</feature>
<accession>A0A8H4J5S1</accession>
<keyword evidence="9" id="KW-1185">Reference proteome</keyword>
<evidence type="ECO:0000256" key="1">
    <source>
        <dbReference type="ARBA" id="ARBA00004141"/>
    </source>
</evidence>
<keyword evidence="2 6" id="KW-0812">Transmembrane</keyword>
<dbReference type="Proteomes" id="UP000572817">
    <property type="component" value="Unassembled WGS sequence"/>
</dbReference>
<dbReference type="InterPro" id="IPR020846">
    <property type="entry name" value="MFS_dom"/>
</dbReference>
<dbReference type="GO" id="GO:0005886">
    <property type="term" value="C:plasma membrane"/>
    <property type="evidence" value="ECO:0007669"/>
    <property type="project" value="TreeGrafter"/>
</dbReference>
<feature type="domain" description="Major facilitator superfamily (MFS) profile" evidence="7">
    <location>
        <begin position="105"/>
        <end position="520"/>
    </location>
</feature>
<feature type="transmembrane region" description="Helical" evidence="6">
    <location>
        <begin position="104"/>
        <end position="127"/>
    </location>
</feature>
<feature type="transmembrane region" description="Helical" evidence="6">
    <location>
        <begin position="472"/>
        <end position="489"/>
    </location>
</feature>
<dbReference type="PANTHER" id="PTHR23502">
    <property type="entry name" value="MAJOR FACILITATOR SUPERFAMILY"/>
    <property type="match status" value="1"/>
</dbReference>
<sequence>MSRFEAISAPSAPFEEDQEAPTPCPAPQAKTTEATLSAPDRRGSNVGTSDLEKQATVEDGRPTLEHTISHVTTHDIAHVPTAQTGGPPVSDEVYDKFSLARKNVITAVLSFCGFLAPISSTTILAAIPEVAATYNSNGTTINISNALYMLFMGISPMFWGPIGQVYGRRWASLGSAFLFTAFSVATAVAPNLPSYFVFRIMTAFQGTSFLIIGSACIGDIFRPTERGTALAWFLSGTLVGPAFGPFIGGIIVTFRSWRDIFWLQTALGGFGFVLILFLLPETTHYKRSIEFAGLKTKDKAVKLWQWTNPFRVLKLYRYPNLITAGIASSSLVWNMYSLLTPIRYVLNPRFHLTSPIQSGLFYIAPGCGYLFGTFFGGRWADRVVHRYIRKRNGERVPEDRLNSCLPFLGGVIPACMLIYGWSIEKEKGGIPLPVIVMFLQGVAQLFCFPSLNTYCLDVMQSKSAEVVAGNYVVRYIFAALGSALCLPAIEKIGVGGFSTISAGFLSVAMVLTWLTAKYGREWRDNVDAKIKAKRVEARMQARGEDEN</sequence>
<evidence type="ECO:0000256" key="6">
    <source>
        <dbReference type="SAM" id="Phobius"/>
    </source>
</evidence>
<name>A0A8H4J5S1_9PEZI</name>
<evidence type="ECO:0000313" key="8">
    <source>
        <dbReference type="EMBL" id="KAF4313620.1"/>
    </source>
</evidence>
<dbReference type="Pfam" id="PF07690">
    <property type="entry name" value="MFS_1"/>
    <property type="match status" value="1"/>
</dbReference>
<evidence type="ECO:0000313" key="9">
    <source>
        <dbReference type="Proteomes" id="UP000572817"/>
    </source>
</evidence>
<dbReference type="InterPro" id="IPR036259">
    <property type="entry name" value="MFS_trans_sf"/>
</dbReference>
<dbReference type="SUPFAM" id="SSF103473">
    <property type="entry name" value="MFS general substrate transporter"/>
    <property type="match status" value="1"/>
</dbReference>
<evidence type="ECO:0000256" key="3">
    <source>
        <dbReference type="ARBA" id="ARBA00022989"/>
    </source>
</evidence>
<feature type="transmembrane region" description="Helical" evidence="6">
    <location>
        <begin position="429"/>
        <end position="451"/>
    </location>
</feature>
<dbReference type="InterPro" id="IPR011701">
    <property type="entry name" value="MFS"/>
</dbReference>
<dbReference type="AlphaFoldDB" id="A0A8H4J5S1"/>
<evidence type="ECO:0000256" key="4">
    <source>
        <dbReference type="ARBA" id="ARBA00023136"/>
    </source>
</evidence>
<proteinExistence type="predicted"/>
<reference evidence="8" key="1">
    <citation type="submission" date="2020-04" db="EMBL/GenBank/DDBJ databases">
        <title>Genome Assembly and Annotation of Botryosphaeria dothidea sdau 11-99, a Latent Pathogen of Apple Fruit Ring Rot in China.</title>
        <authorList>
            <person name="Yu C."/>
            <person name="Diao Y."/>
            <person name="Lu Q."/>
            <person name="Zhao J."/>
            <person name="Cui S."/>
            <person name="Peng C."/>
            <person name="He B."/>
            <person name="Liu H."/>
        </authorList>
    </citation>
    <scope>NUCLEOTIDE SEQUENCE [LARGE SCALE GENOMIC DNA]</scope>
    <source>
        <strain evidence="8">Sdau11-99</strain>
    </source>
</reference>
<dbReference type="FunFam" id="1.20.1250.20:FF:000354">
    <property type="entry name" value="MFS general substrate transporter"/>
    <property type="match status" value="1"/>
</dbReference>
<dbReference type="PROSITE" id="PS50850">
    <property type="entry name" value="MFS"/>
    <property type="match status" value="1"/>
</dbReference>
<keyword evidence="4 6" id="KW-0472">Membrane</keyword>
<feature type="transmembrane region" description="Helical" evidence="6">
    <location>
        <begin position="359"/>
        <end position="380"/>
    </location>
</feature>
<comment type="subcellular location">
    <subcellularLocation>
        <location evidence="1">Membrane</location>
        <topology evidence="1">Multi-pass membrane protein</topology>
    </subcellularLocation>
</comment>
<organism evidence="8 9">
    <name type="scientific">Botryosphaeria dothidea</name>
    <dbReference type="NCBI Taxonomy" id="55169"/>
    <lineage>
        <taxon>Eukaryota</taxon>
        <taxon>Fungi</taxon>
        <taxon>Dikarya</taxon>
        <taxon>Ascomycota</taxon>
        <taxon>Pezizomycotina</taxon>
        <taxon>Dothideomycetes</taxon>
        <taxon>Dothideomycetes incertae sedis</taxon>
        <taxon>Botryosphaeriales</taxon>
        <taxon>Botryosphaeriaceae</taxon>
        <taxon>Botryosphaeria</taxon>
    </lineage>
</organism>
<protein>
    <submittedName>
        <fullName evidence="8">Transporter</fullName>
    </submittedName>
</protein>
<dbReference type="OrthoDB" id="3066029at2759"/>
<dbReference type="GO" id="GO:0022857">
    <property type="term" value="F:transmembrane transporter activity"/>
    <property type="evidence" value="ECO:0007669"/>
    <property type="project" value="InterPro"/>
</dbReference>
<gene>
    <name evidence="8" type="ORF">GTA08_BOTSDO00218</name>
</gene>
<feature type="region of interest" description="Disordered" evidence="5">
    <location>
        <begin position="1"/>
        <end position="51"/>
    </location>
</feature>
<dbReference type="EMBL" id="WWBZ02000001">
    <property type="protein sequence ID" value="KAF4313620.1"/>
    <property type="molecule type" value="Genomic_DNA"/>
</dbReference>
<comment type="caution">
    <text evidence="8">The sequence shown here is derived from an EMBL/GenBank/DDBJ whole genome shotgun (WGS) entry which is preliminary data.</text>
</comment>